<evidence type="ECO:0000313" key="1">
    <source>
        <dbReference type="EMBL" id="RHJ85868.1"/>
    </source>
</evidence>
<comment type="caution">
    <text evidence="1">The sequence shown here is derived from an EMBL/GenBank/DDBJ whole genome shotgun (WGS) entry which is preliminary data.</text>
</comment>
<reference evidence="1 2" key="1">
    <citation type="submission" date="2018-08" db="EMBL/GenBank/DDBJ databases">
        <title>A genome reference for cultivated species of the human gut microbiota.</title>
        <authorList>
            <person name="Zou Y."/>
            <person name="Xue W."/>
            <person name="Luo G."/>
        </authorList>
    </citation>
    <scope>NUCLEOTIDE SEQUENCE [LARGE SCALE GENOMIC DNA]</scope>
    <source>
        <strain evidence="1 2">AM07-24</strain>
    </source>
</reference>
<dbReference type="OrthoDB" id="1722540at2"/>
<name>A0A415DYD4_9FIRM</name>
<dbReference type="Proteomes" id="UP000284841">
    <property type="component" value="Unassembled WGS sequence"/>
</dbReference>
<dbReference type="AlphaFoldDB" id="A0A415DYD4"/>
<accession>A0A415DYD4</accession>
<protein>
    <submittedName>
        <fullName evidence="1">Uncharacterized protein</fullName>
    </submittedName>
</protein>
<dbReference type="EMBL" id="QRMS01000004">
    <property type="protein sequence ID" value="RHJ85868.1"/>
    <property type="molecule type" value="Genomic_DNA"/>
</dbReference>
<sequence>MLGYVTIEKNELKVREFDMYQAYYCGICKSIGRRFGQLPRMVLSYDSVFLALVLAGLSEETDIVLQEHCITHHIKKKPVVFGNEALDYAADVMVILAYHKFLDDWKDERSKIGLVGKSALARAYRKLQAIHPAVCQKTEESLAALSALERQHSGKMDLTAGTFADIMETLFTGYDPAADSSRVLGQLGRQLGKWIYAIDALDDYQKDIEEENYNPLIFRENKLEGIEDLLYNYLAEVANAYDLLEIKKNKGIIDNIIFMGLRVRTDVILRERIELNEQSV</sequence>
<dbReference type="Pfam" id="PF18937">
    <property type="entry name" value="DUF5685"/>
    <property type="match status" value="1"/>
</dbReference>
<dbReference type="STRING" id="1776384.GCA_900086585_02048"/>
<dbReference type="RefSeq" id="WP_067537506.1">
    <property type="nucleotide sequence ID" value="NZ_AP025567.1"/>
</dbReference>
<keyword evidence="2" id="KW-1185">Reference proteome</keyword>
<proteinExistence type="predicted"/>
<evidence type="ECO:0000313" key="2">
    <source>
        <dbReference type="Proteomes" id="UP000284841"/>
    </source>
</evidence>
<organism evidence="1 2">
    <name type="scientific">Emergencia timonensis</name>
    <dbReference type="NCBI Taxonomy" id="1776384"/>
    <lineage>
        <taxon>Bacteria</taxon>
        <taxon>Bacillati</taxon>
        <taxon>Bacillota</taxon>
        <taxon>Clostridia</taxon>
        <taxon>Peptostreptococcales</taxon>
        <taxon>Anaerovoracaceae</taxon>
        <taxon>Emergencia</taxon>
    </lineage>
</organism>
<dbReference type="GeneID" id="83004408"/>
<dbReference type="InterPro" id="IPR043740">
    <property type="entry name" value="DUF5685"/>
</dbReference>
<gene>
    <name evidence="1" type="ORF">DW099_13550</name>
</gene>